<reference evidence="3" key="2">
    <citation type="submission" date="2015-01" db="EMBL/GenBank/DDBJ databases">
        <title>Evolutionary Origins and Diversification of the Mycorrhizal Mutualists.</title>
        <authorList>
            <consortium name="DOE Joint Genome Institute"/>
            <consortium name="Mycorrhizal Genomics Consortium"/>
            <person name="Kohler A."/>
            <person name="Kuo A."/>
            <person name="Nagy L.G."/>
            <person name="Floudas D."/>
            <person name="Copeland A."/>
            <person name="Barry K.W."/>
            <person name="Cichocki N."/>
            <person name="Veneault-Fourrey C."/>
            <person name="LaButti K."/>
            <person name="Lindquist E.A."/>
            <person name="Lipzen A."/>
            <person name="Lundell T."/>
            <person name="Morin E."/>
            <person name="Murat C."/>
            <person name="Riley R."/>
            <person name="Ohm R."/>
            <person name="Sun H."/>
            <person name="Tunlid A."/>
            <person name="Henrissat B."/>
            <person name="Grigoriev I.V."/>
            <person name="Hibbett D.S."/>
            <person name="Martin F."/>
        </authorList>
    </citation>
    <scope>NUCLEOTIDE SEQUENCE [LARGE SCALE GENOMIC DNA]</scope>
    <source>
        <strain evidence="1 3">441</strain>
    </source>
</reference>
<organism evidence="2 3">
    <name type="scientific">Pisolithus microcarpus 441</name>
    <dbReference type="NCBI Taxonomy" id="765257"/>
    <lineage>
        <taxon>Eukaryota</taxon>
        <taxon>Fungi</taxon>
        <taxon>Dikarya</taxon>
        <taxon>Basidiomycota</taxon>
        <taxon>Agaricomycotina</taxon>
        <taxon>Agaricomycetes</taxon>
        <taxon>Agaricomycetidae</taxon>
        <taxon>Boletales</taxon>
        <taxon>Sclerodermatineae</taxon>
        <taxon>Pisolithaceae</taxon>
        <taxon>Pisolithus</taxon>
    </lineage>
</organism>
<dbReference type="Pfam" id="PF14223">
    <property type="entry name" value="Retrotran_gag_2"/>
    <property type="match status" value="1"/>
</dbReference>
<name>A0A0C9YRH6_9AGAM</name>
<sequence>MSFETKLGDEFLKVPKLAAEGTNWVTYKDRLLWSVEARGLGGHLDGSETEPEDPKSLDAEMKAWRMGEAVVKQQIAGTLPDTLFMQIKRLKSAYEIFRHLAKLFEQRSRVVAVEILRKMQNLRCR</sequence>
<evidence type="ECO:0000313" key="1">
    <source>
        <dbReference type="EMBL" id="KIK10603.1"/>
    </source>
</evidence>
<feature type="non-terminal residue" evidence="2">
    <location>
        <position position="125"/>
    </location>
</feature>
<keyword evidence="3" id="KW-1185">Reference proteome</keyword>
<gene>
    <name evidence="2" type="ORF">PISMIDRAFT_124166</name>
    <name evidence="1" type="ORF">PISMIDRAFT_124195</name>
</gene>
<protein>
    <submittedName>
        <fullName evidence="2">Uncharacterized protein</fullName>
    </submittedName>
</protein>
<evidence type="ECO:0000313" key="2">
    <source>
        <dbReference type="EMBL" id="KIK10623.1"/>
    </source>
</evidence>
<evidence type="ECO:0000313" key="3">
    <source>
        <dbReference type="Proteomes" id="UP000054018"/>
    </source>
</evidence>
<accession>A0A0C9YRH6</accession>
<dbReference type="OrthoDB" id="3269759at2759"/>
<proteinExistence type="predicted"/>
<dbReference type="EMBL" id="KN834522">
    <property type="protein sequence ID" value="KIK10623.1"/>
    <property type="molecule type" value="Genomic_DNA"/>
</dbReference>
<reference evidence="2" key="3">
    <citation type="submission" date="2015-02" db="EMBL/GenBank/DDBJ databases">
        <title>Evolutionary Origins and Diversification of the Mycorrhizal Mutualists.</title>
        <authorList>
            <consortium name="DOE Joint Genome Institute"/>
            <consortium name="Mycorrhizal Genomics Consortium"/>
            <person name="Kohler A."/>
            <person name="Kuo A."/>
            <person name="Nagy L.G."/>
            <person name="Floudas D."/>
            <person name="Copeland A."/>
            <person name="Barry K.W."/>
            <person name="Cichocki N."/>
            <person name="Veneault-Fourrey C."/>
            <person name="LaButti K."/>
            <person name="Lindquist E.A."/>
            <person name="Lipzen A."/>
            <person name="Lundell T."/>
            <person name="Morin E."/>
            <person name="Murat C."/>
            <person name="Riley R."/>
            <person name="Ohm R."/>
            <person name="Sun H."/>
            <person name="Tunlid A."/>
            <person name="Henrissat B."/>
            <person name="Grigoriev I.V."/>
            <person name="Hibbett D.S."/>
            <person name="Martin F."/>
        </authorList>
    </citation>
    <scope>NUCLEOTIDE SEQUENCE</scope>
    <source>
        <strain evidence="2">441</strain>
    </source>
</reference>
<dbReference type="EMBL" id="KN834539">
    <property type="protein sequence ID" value="KIK10603.1"/>
    <property type="molecule type" value="Genomic_DNA"/>
</dbReference>
<dbReference type="HOGENOM" id="CLU_078575_3_1_1"/>
<reference evidence="2 3" key="1">
    <citation type="submission" date="2014-04" db="EMBL/GenBank/DDBJ databases">
        <authorList>
            <consortium name="DOE Joint Genome Institute"/>
            <person name="Kuo A."/>
            <person name="Kohler A."/>
            <person name="Costa M.D."/>
            <person name="Nagy L.G."/>
            <person name="Floudas D."/>
            <person name="Copeland A."/>
            <person name="Barry K.W."/>
            <person name="Cichocki N."/>
            <person name="Veneault-Fourrey C."/>
            <person name="LaButti K."/>
            <person name="Lindquist E.A."/>
            <person name="Lipzen A."/>
            <person name="Lundell T."/>
            <person name="Morin E."/>
            <person name="Murat C."/>
            <person name="Sun H."/>
            <person name="Tunlid A."/>
            <person name="Henrissat B."/>
            <person name="Grigoriev I.V."/>
            <person name="Hibbett D.S."/>
            <person name="Martin F."/>
            <person name="Nordberg H.P."/>
            <person name="Cantor M.N."/>
            <person name="Hua S.X."/>
        </authorList>
    </citation>
    <scope>NUCLEOTIDE SEQUENCE [LARGE SCALE GENOMIC DNA]</scope>
    <source>
        <strain evidence="2 3">441</strain>
    </source>
</reference>
<dbReference type="STRING" id="765257.A0A0C9YRH6"/>
<dbReference type="Proteomes" id="UP000054018">
    <property type="component" value="Unassembled WGS sequence"/>
</dbReference>
<dbReference type="AlphaFoldDB" id="A0A0C9YRH6"/>